<reference evidence="11 12" key="1">
    <citation type="submission" date="2016-01" db="EMBL/GenBank/DDBJ databases">
        <title>Draft Genome Sequences of Seven Thermophilic Sporeformers Isolated from Foods.</title>
        <authorList>
            <person name="Berendsen E.M."/>
            <person name="Wells-Bennik M.H."/>
            <person name="Krawcyk A.O."/>
            <person name="De Jong A."/>
            <person name="Holsappel S."/>
            <person name="Eijlander R.T."/>
            <person name="Kuipers O.P."/>
        </authorList>
    </citation>
    <scope>NUCLEOTIDE SEQUENCE [LARGE SCALE GENOMIC DNA]</scope>
    <source>
        <strain evidence="11 12">B4135</strain>
    </source>
</reference>
<comment type="function">
    <text evidence="10">Converts heme B (protoheme IX) to heme O by substitution of the vinyl group on carbon 2 of heme B porphyrin ring with a hydroxyethyl farnesyl side group.</text>
</comment>
<dbReference type="FunFam" id="1.10.357.140:FF:000001">
    <property type="entry name" value="Protoheme IX farnesyltransferase"/>
    <property type="match status" value="1"/>
</dbReference>
<evidence type="ECO:0000256" key="10">
    <source>
        <dbReference type="HAMAP-Rule" id="MF_00154"/>
    </source>
</evidence>
<comment type="catalytic activity">
    <reaction evidence="9 10">
        <text>heme b + (2E,6E)-farnesyl diphosphate + H2O = Fe(II)-heme o + diphosphate</text>
        <dbReference type="Rhea" id="RHEA:28070"/>
        <dbReference type="ChEBI" id="CHEBI:15377"/>
        <dbReference type="ChEBI" id="CHEBI:33019"/>
        <dbReference type="ChEBI" id="CHEBI:60344"/>
        <dbReference type="ChEBI" id="CHEBI:60530"/>
        <dbReference type="ChEBI" id="CHEBI:175763"/>
        <dbReference type="EC" id="2.5.1.141"/>
    </reaction>
</comment>
<proteinExistence type="inferred from homology"/>
<dbReference type="UniPathway" id="UPA00834">
    <property type="reaction ID" value="UER00712"/>
</dbReference>
<keyword evidence="7 10" id="KW-0350">Heme biosynthesis</keyword>
<evidence type="ECO:0000256" key="9">
    <source>
        <dbReference type="ARBA" id="ARBA00047690"/>
    </source>
</evidence>
<accession>A0A150LPZ0</accession>
<dbReference type="OrthoDB" id="9814417at2"/>
<dbReference type="PANTHER" id="PTHR43448">
    <property type="entry name" value="PROTOHEME IX FARNESYLTRANSFERASE, MITOCHONDRIAL"/>
    <property type="match status" value="1"/>
</dbReference>
<dbReference type="HAMAP" id="MF_00154">
    <property type="entry name" value="CyoE_CtaB"/>
    <property type="match status" value="1"/>
</dbReference>
<feature type="transmembrane region" description="Helical" evidence="10">
    <location>
        <begin position="287"/>
        <end position="307"/>
    </location>
</feature>
<evidence type="ECO:0000313" key="11">
    <source>
        <dbReference type="EMBL" id="KYD14353.1"/>
    </source>
</evidence>
<comment type="pathway">
    <text evidence="2 10">Porphyrin-containing compound metabolism; heme O biosynthesis; heme O from protoheme: step 1/1.</text>
</comment>
<evidence type="ECO:0000256" key="2">
    <source>
        <dbReference type="ARBA" id="ARBA00004919"/>
    </source>
</evidence>
<feature type="transmembrane region" description="Helical" evidence="10">
    <location>
        <begin position="26"/>
        <end position="50"/>
    </location>
</feature>
<feature type="transmembrane region" description="Helical" evidence="10">
    <location>
        <begin position="160"/>
        <end position="180"/>
    </location>
</feature>
<dbReference type="CDD" id="cd13957">
    <property type="entry name" value="PT_UbiA_Cox10"/>
    <property type="match status" value="1"/>
</dbReference>
<dbReference type="InterPro" id="IPR030470">
    <property type="entry name" value="UbiA_prenylTrfase_CS"/>
</dbReference>
<dbReference type="GO" id="GO:0008495">
    <property type="term" value="F:protoheme IX farnesyltransferase activity"/>
    <property type="evidence" value="ECO:0007669"/>
    <property type="project" value="UniProtKB-UniRule"/>
</dbReference>
<name>A0A150LPZ0_9BACI</name>
<evidence type="ECO:0000313" key="12">
    <source>
        <dbReference type="Proteomes" id="UP000075683"/>
    </source>
</evidence>
<dbReference type="InterPro" id="IPR044878">
    <property type="entry name" value="UbiA_sf"/>
</dbReference>
<dbReference type="GO" id="GO:0048034">
    <property type="term" value="P:heme O biosynthetic process"/>
    <property type="evidence" value="ECO:0007669"/>
    <property type="project" value="UniProtKB-UniRule"/>
</dbReference>
<evidence type="ECO:0000256" key="3">
    <source>
        <dbReference type="ARBA" id="ARBA00022475"/>
    </source>
</evidence>
<dbReference type="AlphaFoldDB" id="A0A150LPZ0"/>
<dbReference type="PATRIC" id="fig|301148.3.peg.285"/>
<sequence>MGHPKTLYGTAPAERKGRENTFVKDFLALIKIGIVHSNSITAFAGLWLAVFYNDPDFHVLQYLDKIVFAMIGVWLVIAGSCIINNYLDRDIDRFMSRTKRRPTVTGSFSPRFIIGLGLSFLAIGTLFLLMASVTSAVLGLIGSFIYIFLYTMWTKRKYTLNTVIGSFSGAMPPLIGWAAVDSDLHFAAWVLFLIMFIWQPPHFLALAMRKSEEYRKAGIPMLPVVYGTAMTKRQIMVWILCLLPLPFYLHSLGIPFLILATILNIGWFVLGLVGYKKGNENQWASKMFVYSLNYLTILFVSMVIAPLL</sequence>
<dbReference type="Gene3D" id="1.10.357.140">
    <property type="entry name" value="UbiA prenyltransferase"/>
    <property type="match status" value="1"/>
</dbReference>
<evidence type="ECO:0000256" key="6">
    <source>
        <dbReference type="ARBA" id="ARBA00022989"/>
    </source>
</evidence>
<feature type="transmembrane region" description="Helical" evidence="10">
    <location>
        <begin position="256"/>
        <end position="275"/>
    </location>
</feature>
<comment type="subcellular location">
    <subcellularLocation>
        <location evidence="1 10">Cell membrane</location>
        <topology evidence="1 10">Multi-pass membrane protein</topology>
    </subcellularLocation>
</comment>
<keyword evidence="6 10" id="KW-1133">Transmembrane helix</keyword>
<dbReference type="PROSITE" id="PS00943">
    <property type="entry name" value="UBIA"/>
    <property type="match status" value="1"/>
</dbReference>
<dbReference type="EMBL" id="LQYT01000073">
    <property type="protein sequence ID" value="KYD14353.1"/>
    <property type="molecule type" value="Genomic_DNA"/>
</dbReference>
<evidence type="ECO:0000256" key="5">
    <source>
        <dbReference type="ARBA" id="ARBA00022692"/>
    </source>
</evidence>
<keyword evidence="4 10" id="KW-0808">Transferase</keyword>
<dbReference type="STRING" id="301148.B4135_2780"/>
<gene>
    <name evidence="10" type="primary">ctaB</name>
    <name evidence="11" type="ORF">B4135_2780</name>
</gene>
<evidence type="ECO:0000256" key="4">
    <source>
        <dbReference type="ARBA" id="ARBA00022679"/>
    </source>
</evidence>
<evidence type="ECO:0000256" key="7">
    <source>
        <dbReference type="ARBA" id="ARBA00023133"/>
    </source>
</evidence>
<evidence type="ECO:0000256" key="1">
    <source>
        <dbReference type="ARBA" id="ARBA00004651"/>
    </source>
</evidence>
<evidence type="ECO:0000256" key="8">
    <source>
        <dbReference type="ARBA" id="ARBA00023136"/>
    </source>
</evidence>
<feature type="transmembrane region" description="Helical" evidence="10">
    <location>
        <begin position="108"/>
        <end position="130"/>
    </location>
</feature>
<organism evidence="11 12">
    <name type="scientific">Caldibacillus debilis</name>
    <dbReference type="NCBI Taxonomy" id="301148"/>
    <lineage>
        <taxon>Bacteria</taxon>
        <taxon>Bacillati</taxon>
        <taxon>Bacillota</taxon>
        <taxon>Bacilli</taxon>
        <taxon>Bacillales</taxon>
        <taxon>Bacillaceae</taxon>
        <taxon>Caldibacillus</taxon>
    </lineage>
</organism>
<comment type="caution">
    <text evidence="11">The sequence shown here is derived from an EMBL/GenBank/DDBJ whole genome shotgun (WGS) entry which is preliminary data.</text>
</comment>
<dbReference type="PANTHER" id="PTHR43448:SF2">
    <property type="entry name" value="PROTOHEME IX FARNESYLTRANSFERASE, MITOCHONDRIAL"/>
    <property type="match status" value="1"/>
</dbReference>
<dbReference type="InterPro" id="IPR000537">
    <property type="entry name" value="UbiA_prenyltransferase"/>
</dbReference>
<feature type="transmembrane region" description="Helical" evidence="10">
    <location>
        <begin position="66"/>
        <end position="87"/>
    </location>
</feature>
<dbReference type="Pfam" id="PF01040">
    <property type="entry name" value="UbiA"/>
    <property type="match status" value="1"/>
</dbReference>
<dbReference type="Proteomes" id="UP000075683">
    <property type="component" value="Unassembled WGS sequence"/>
</dbReference>
<keyword evidence="3 10" id="KW-1003">Cell membrane</keyword>
<comment type="subunit">
    <text evidence="10">Interacts with CtaA.</text>
</comment>
<feature type="transmembrane region" description="Helical" evidence="10">
    <location>
        <begin position="235"/>
        <end position="250"/>
    </location>
</feature>
<dbReference type="RefSeq" id="WP_061569367.1">
    <property type="nucleotide sequence ID" value="NZ_LQYT01000073.1"/>
</dbReference>
<dbReference type="NCBIfam" id="TIGR01473">
    <property type="entry name" value="cyoE_ctaB"/>
    <property type="match status" value="1"/>
</dbReference>
<keyword evidence="8 10" id="KW-0472">Membrane</keyword>
<dbReference type="InterPro" id="IPR006369">
    <property type="entry name" value="Protohaem_IX_farnesylTrfase"/>
</dbReference>
<feature type="transmembrane region" description="Helical" evidence="10">
    <location>
        <begin position="186"/>
        <end position="207"/>
    </location>
</feature>
<dbReference type="EC" id="2.5.1.141" evidence="10"/>
<dbReference type="GO" id="GO:0005886">
    <property type="term" value="C:plasma membrane"/>
    <property type="evidence" value="ECO:0007669"/>
    <property type="project" value="UniProtKB-SubCell"/>
</dbReference>
<comment type="similarity">
    <text evidence="10">Belongs to the UbiA prenyltransferase family. Protoheme IX farnesyltransferase subfamily.</text>
</comment>
<feature type="transmembrane region" description="Helical" evidence="10">
    <location>
        <begin position="136"/>
        <end position="153"/>
    </location>
</feature>
<keyword evidence="5 10" id="KW-0812">Transmembrane</keyword>
<protein>
    <recommendedName>
        <fullName evidence="10">Protoheme IX farnesyltransferase</fullName>
        <ecNumber evidence="10">2.5.1.141</ecNumber>
    </recommendedName>
    <alternativeName>
        <fullName evidence="10">Heme B farnesyltransferase</fullName>
    </alternativeName>
    <alternativeName>
        <fullName evidence="10">Heme O synthase</fullName>
    </alternativeName>
</protein>
<comment type="miscellaneous">
    <text evidence="10">Carbon 2 of the heme B porphyrin ring is defined according to the Fischer nomenclature.</text>
</comment>